<proteinExistence type="predicted"/>
<evidence type="ECO:0000259" key="3">
    <source>
        <dbReference type="PROSITE" id="PS51462"/>
    </source>
</evidence>
<dbReference type="InterPro" id="IPR015797">
    <property type="entry name" value="NUDIX_hydrolase-like_dom_sf"/>
</dbReference>
<feature type="domain" description="Nudix hydrolase" evidence="3">
    <location>
        <begin position="1"/>
        <end position="129"/>
    </location>
</feature>
<dbReference type="PROSITE" id="PS51462">
    <property type="entry name" value="NUDIX"/>
    <property type="match status" value="1"/>
</dbReference>
<dbReference type="PANTHER" id="PTHR43046">
    <property type="entry name" value="GDP-MANNOSE MANNOSYL HYDROLASE"/>
    <property type="match status" value="1"/>
</dbReference>
<comment type="cofactor">
    <cofactor evidence="1">
        <name>Mg(2+)</name>
        <dbReference type="ChEBI" id="CHEBI:18420"/>
    </cofactor>
</comment>
<dbReference type="Pfam" id="PF00293">
    <property type="entry name" value="NUDIX"/>
    <property type="match status" value="1"/>
</dbReference>
<dbReference type="PANTHER" id="PTHR43046:SF14">
    <property type="entry name" value="MUTT_NUDIX FAMILY PROTEIN"/>
    <property type="match status" value="1"/>
</dbReference>
<reference evidence="4 5" key="1">
    <citation type="journal article" date="2011" name="J. Bacteriol.">
        <title>Complete genome sequence of Melissococcus plutonius ATCC 35311.</title>
        <authorList>
            <person name="Okumura K."/>
            <person name="Arai R."/>
            <person name="Okura M."/>
            <person name="Kirikae T."/>
            <person name="Takamatsu D."/>
            <person name="Osaki M."/>
            <person name="Miyoshi-Akiyama T."/>
        </authorList>
    </citation>
    <scope>NUCLEOTIDE SEQUENCE [LARGE SCALE GENOMIC DNA]</scope>
    <source>
        <strain evidence="5">ATCC 35311 / CIP 104052 / LMG 20360 / NCIMB 702443</strain>
    </source>
</reference>
<dbReference type="SUPFAM" id="SSF55811">
    <property type="entry name" value="Nudix"/>
    <property type="match status" value="1"/>
</dbReference>
<dbReference type="STRING" id="940190.MPTP_1518"/>
<sequence>MINKVAALILKDSHLLVVKKKKNKTHFILPGGKIEIGELPKEALIRELLEEVSLSIQEDKLNYLLDFTVKSQFSEDRLNTTLYYLNSEVDYDGVCPDNEIDSLKWINVNHYNASELDSGILCYGIPEAKKILGEKENESR</sequence>
<dbReference type="OrthoDB" id="9810648at2"/>
<evidence type="ECO:0000313" key="4">
    <source>
        <dbReference type="EMBL" id="BAK21947.1"/>
    </source>
</evidence>
<name>F3YBR9_MELPT</name>
<dbReference type="InterPro" id="IPR000086">
    <property type="entry name" value="NUDIX_hydrolase_dom"/>
</dbReference>
<organism evidence="4 5">
    <name type="scientific">Melissococcus plutonius (strain ATCC 35311 / DSM 29964 / CIP 104052 / LMG 20360 / NCIMB 702443)</name>
    <dbReference type="NCBI Taxonomy" id="940190"/>
    <lineage>
        <taxon>Bacteria</taxon>
        <taxon>Bacillati</taxon>
        <taxon>Bacillota</taxon>
        <taxon>Bacilli</taxon>
        <taxon>Lactobacillales</taxon>
        <taxon>Enterococcaceae</taxon>
        <taxon>Melissococcus</taxon>
    </lineage>
</organism>
<gene>
    <name evidence="4" type="ordered locus">MPTP_1518</name>
</gene>
<evidence type="ECO:0000256" key="2">
    <source>
        <dbReference type="ARBA" id="ARBA00022801"/>
    </source>
</evidence>
<evidence type="ECO:0000256" key="1">
    <source>
        <dbReference type="ARBA" id="ARBA00001946"/>
    </source>
</evidence>
<dbReference type="GO" id="GO:0016787">
    <property type="term" value="F:hydrolase activity"/>
    <property type="evidence" value="ECO:0007669"/>
    <property type="project" value="UniProtKB-KW"/>
</dbReference>
<dbReference type="RefSeq" id="WP_013774383.1">
    <property type="nucleotide sequence ID" value="NC_015516.1"/>
</dbReference>
<protein>
    <recommendedName>
        <fullName evidence="3">Nudix hydrolase domain-containing protein</fullName>
    </recommendedName>
</protein>
<accession>F3YBR9</accession>
<keyword evidence="5" id="KW-1185">Reference proteome</keyword>
<reference key="2">
    <citation type="submission" date="2011-04" db="EMBL/GenBank/DDBJ databases">
        <title>Whole genome sequence of Melissococcus plutonius ATCC 35311.</title>
        <authorList>
            <person name="Okumura K."/>
            <person name="Arai R."/>
            <person name="Osaki M."/>
            <person name="Okura M."/>
            <person name="Kirikae T."/>
            <person name="Takamatsu D."/>
            <person name="Akiyama T."/>
        </authorList>
    </citation>
    <scope>NUCLEOTIDE SEQUENCE</scope>
    <source>
        <strain>ATCC 35311</strain>
    </source>
</reference>
<evidence type="ECO:0000313" key="5">
    <source>
        <dbReference type="Proteomes" id="UP000008456"/>
    </source>
</evidence>
<dbReference type="HOGENOM" id="CLU_037162_13_2_9"/>
<dbReference type="Proteomes" id="UP000008456">
    <property type="component" value="Chromosome"/>
</dbReference>
<dbReference type="Gene3D" id="3.90.79.10">
    <property type="entry name" value="Nucleoside Triphosphate Pyrophosphohydrolase"/>
    <property type="match status" value="1"/>
</dbReference>
<dbReference type="EMBL" id="AP012200">
    <property type="protein sequence ID" value="BAK21947.1"/>
    <property type="molecule type" value="Genomic_DNA"/>
</dbReference>
<dbReference type="KEGG" id="mps:MPTP_1518"/>
<dbReference type="AlphaFoldDB" id="F3YBR9"/>
<keyword evidence="2" id="KW-0378">Hydrolase</keyword>